<dbReference type="Proteomes" id="UP000004169">
    <property type="component" value="Unassembled WGS sequence"/>
</dbReference>
<feature type="transmembrane region" description="Helical" evidence="8">
    <location>
        <begin position="176"/>
        <end position="200"/>
    </location>
</feature>
<evidence type="ECO:0000256" key="6">
    <source>
        <dbReference type="ARBA" id="ARBA00022989"/>
    </source>
</evidence>
<keyword evidence="6 8" id="KW-1133">Transmembrane helix</keyword>
<dbReference type="InterPro" id="IPR050297">
    <property type="entry name" value="LipidA_mod_glycosyltrf_83"/>
</dbReference>
<feature type="transmembrane region" description="Helical" evidence="8">
    <location>
        <begin position="220"/>
        <end position="240"/>
    </location>
</feature>
<dbReference type="GO" id="GO:0009103">
    <property type="term" value="P:lipopolysaccharide biosynthetic process"/>
    <property type="evidence" value="ECO:0007669"/>
    <property type="project" value="UniProtKB-ARBA"/>
</dbReference>
<dbReference type="GO" id="GO:0016763">
    <property type="term" value="F:pentosyltransferase activity"/>
    <property type="evidence" value="ECO:0007669"/>
    <property type="project" value="TreeGrafter"/>
</dbReference>
<keyword evidence="5 8" id="KW-0812">Transmembrane</keyword>
<sequence>MISRSYGGLFHKHYMFYLFLFLFFIKIYLLITIGPAILPDSNSYINIAQMILDDPTLWRQVEWVGEYSPEKLFRPYGYPLLIAGAKLLSASNFQWVLITTQTVVSLLVLMFISWFSVRFIENKRILISLIIMAALSGFLLIDLAILTDSFYGSVFIVVFLTISAQILGYMQPHPGLSFLLGLAWVASITLRDVGLMHTFLPLSGLVLAGYCRRLGWGRTLFNAMLFLIPVAVLFFGVTYWNHVRTGHAFFSITGGINWLWPSINMLDRGLGNPFTCDDLICQVARTIDIGKGMNGVFGLAAAVENQLHLDPIDFGHLTLSHFLGTVKAHPLAFLATVFSNIQFGHFADQVFNPVSNFNELARLHSEIGQRIIPGTREMWIAVRHGSFEFVVPLLVIGLLSVMSFCCLIVAVVGPPLLFFKRFRQGDTKTIAALYLWCVVAVFIGSYALIHMEMRHALPCVPLVLMVFGFTVEAWRSGRQSPVSDQL</sequence>
<protein>
    <recommendedName>
        <fullName evidence="11">Glycosyltransferase RgtA/B/C/D-like domain-containing protein</fullName>
    </recommendedName>
</protein>
<dbReference type="GO" id="GO:0005886">
    <property type="term" value="C:plasma membrane"/>
    <property type="evidence" value="ECO:0007669"/>
    <property type="project" value="UniProtKB-SubCell"/>
</dbReference>
<keyword evidence="7 8" id="KW-0472">Membrane</keyword>
<feature type="transmembrane region" description="Helical" evidence="8">
    <location>
        <begin position="389"/>
        <end position="419"/>
    </location>
</feature>
<dbReference type="eggNOG" id="ENOG502ZQFA">
    <property type="taxonomic scope" value="Bacteria"/>
</dbReference>
<evidence type="ECO:0008006" key="11">
    <source>
        <dbReference type="Google" id="ProtNLM"/>
    </source>
</evidence>
<name>H8FT38_MAGML</name>
<evidence type="ECO:0000313" key="10">
    <source>
        <dbReference type="Proteomes" id="UP000004169"/>
    </source>
</evidence>
<evidence type="ECO:0000256" key="3">
    <source>
        <dbReference type="ARBA" id="ARBA00022676"/>
    </source>
</evidence>
<evidence type="ECO:0000256" key="5">
    <source>
        <dbReference type="ARBA" id="ARBA00022692"/>
    </source>
</evidence>
<dbReference type="RefSeq" id="WP_002728699.1">
    <property type="nucleotide sequence ID" value="NZ_CAHP01000021.1"/>
</dbReference>
<keyword evidence="3" id="KW-0328">Glycosyltransferase</keyword>
<dbReference type="PANTHER" id="PTHR33908">
    <property type="entry name" value="MANNOSYLTRANSFERASE YKCB-RELATED"/>
    <property type="match status" value="1"/>
</dbReference>
<dbReference type="EMBL" id="CAHP01000021">
    <property type="protein sequence ID" value="CCG41526.1"/>
    <property type="molecule type" value="Genomic_DNA"/>
</dbReference>
<keyword evidence="2" id="KW-1003">Cell membrane</keyword>
<reference evidence="9 10" key="1">
    <citation type="journal article" date="2012" name="J. Bacteriol.">
        <title>Draft Genome Sequence of the Purple Photosynthetic Bacterium Phaeospirillum molischianum DSM120, a Particularly Versatile Bacterium.</title>
        <authorList>
            <person name="Duquesne K."/>
            <person name="Prima V."/>
            <person name="Ji B."/>
            <person name="Rouy Z."/>
            <person name="Medigue C."/>
            <person name="Talla E."/>
            <person name="Sturgis J.N."/>
        </authorList>
    </citation>
    <scope>NUCLEOTIDE SEQUENCE [LARGE SCALE GENOMIC DNA]</scope>
    <source>
        <strain evidence="10">DSM120</strain>
    </source>
</reference>
<dbReference type="PANTHER" id="PTHR33908:SF11">
    <property type="entry name" value="MEMBRANE PROTEIN"/>
    <property type="match status" value="1"/>
</dbReference>
<keyword evidence="4" id="KW-0808">Transferase</keyword>
<feature type="transmembrane region" description="Helical" evidence="8">
    <location>
        <begin position="455"/>
        <end position="474"/>
    </location>
</feature>
<comment type="subcellular location">
    <subcellularLocation>
        <location evidence="1">Cell membrane</location>
        <topology evidence="1">Multi-pass membrane protein</topology>
    </subcellularLocation>
</comment>
<evidence type="ECO:0000256" key="8">
    <source>
        <dbReference type="SAM" id="Phobius"/>
    </source>
</evidence>
<keyword evidence="10" id="KW-1185">Reference proteome</keyword>
<feature type="transmembrane region" description="Helical" evidence="8">
    <location>
        <begin position="93"/>
        <end position="113"/>
    </location>
</feature>
<evidence type="ECO:0000256" key="1">
    <source>
        <dbReference type="ARBA" id="ARBA00004651"/>
    </source>
</evidence>
<accession>H8FT38</accession>
<evidence type="ECO:0000313" key="9">
    <source>
        <dbReference type="EMBL" id="CCG41526.1"/>
    </source>
</evidence>
<evidence type="ECO:0000256" key="2">
    <source>
        <dbReference type="ARBA" id="ARBA00022475"/>
    </source>
</evidence>
<organism evidence="9 10">
    <name type="scientific">Magnetospirillum molischianum DSM 120</name>
    <dbReference type="NCBI Taxonomy" id="1150626"/>
    <lineage>
        <taxon>Bacteria</taxon>
        <taxon>Pseudomonadati</taxon>
        <taxon>Pseudomonadota</taxon>
        <taxon>Alphaproteobacteria</taxon>
        <taxon>Rhodospirillales</taxon>
        <taxon>Rhodospirillaceae</taxon>
        <taxon>Magnetospirillum</taxon>
    </lineage>
</organism>
<feature type="transmembrane region" description="Helical" evidence="8">
    <location>
        <begin position="431"/>
        <end position="449"/>
    </location>
</feature>
<feature type="transmembrane region" description="Helical" evidence="8">
    <location>
        <begin position="150"/>
        <end position="169"/>
    </location>
</feature>
<comment type="caution">
    <text evidence="9">The sequence shown here is derived from an EMBL/GenBank/DDBJ whole genome shotgun (WGS) entry which is preliminary data.</text>
</comment>
<gene>
    <name evidence="9" type="ORF">PHAMO_280060</name>
</gene>
<dbReference type="AlphaFoldDB" id="H8FT38"/>
<feature type="transmembrane region" description="Helical" evidence="8">
    <location>
        <begin position="14"/>
        <end position="38"/>
    </location>
</feature>
<proteinExistence type="predicted"/>
<evidence type="ECO:0000256" key="7">
    <source>
        <dbReference type="ARBA" id="ARBA00023136"/>
    </source>
</evidence>
<dbReference type="STRING" id="1150626.PHAMO_280060"/>
<evidence type="ECO:0000256" key="4">
    <source>
        <dbReference type="ARBA" id="ARBA00022679"/>
    </source>
</evidence>
<feature type="transmembrane region" description="Helical" evidence="8">
    <location>
        <begin position="125"/>
        <end position="144"/>
    </location>
</feature>